<proteinExistence type="predicted"/>
<dbReference type="Proteomes" id="UP000823775">
    <property type="component" value="Unassembled WGS sequence"/>
</dbReference>
<protein>
    <submittedName>
        <fullName evidence="2">Uncharacterized protein</fullName>
    </submittedName>
</protein>
<keyword evidence="3" id="KW-1185">Reference proteome</keyword>
<dbReference type="EMBL" id="JACEIK010002295">
    <property type="protein sequence ID" value="MCD9560281.1"/>
    <property type="molecule type" value="Genomic_DNA"/>
</dbReference>
<gene>
    <name evidence="2" type="ORF">HAX54_018803</name>
</gene>
<feature type="region of interest" description="Disordered" evidence="1">
    <location>
        <begin position="1"/>
        <end position="42"/>
    </location>
</feature>
<evidence type="ECO:0000313" key="3">
    <source>
        <dbReference type="Proteomes" id="UP000823775"/>
    </source>
</evidence>
<comment type="caution">
    <text evidence="2">The sequence shown here is derived from an EMBL/GenBank/DDBJ whole genome shotgun (WGS) entry which is preliminary data.</text>
</comment>
<name>A0ABS8UN42_DATST</name>
<evidence type="ECO:0000313" key="2">
    <source>
        <dbReference type="EMBL" id="MCD9560281.1"/>
    </source>
</evidence>
<sequence length="104" mass="11127">MKKGVRYGCSPEAREKGGAVARGGRQGERIDGAATGEAFGGDEGRGGEDLVVGCWRKFRQLPEVRRLKMKEEKGEGMMARMRGLDSRINGSGRGLIGSSGWVIG</sequence>
<reference evidence="2 3" key="1">
    <citation type="journal article" date="2021" name="BMC Genomics">
        <title>Datura genome reveals duplications of psychoactive alkaloid biosynthetic genes and high mutation rate following tissue culture.</title>
        <authorList>
            <person name="Rajewski A."/>
            <person name="Carter-House D."/>
            <person name="Stajich J."/>
            <person name="Litt A."/>
        </authorList>
    </citation>
    <scope>NUCLEOTIDE SEQUENCE [LARGE SCALE GENOMIC DNA]</scope>
    <source>
        <strain evidence="2">AR-01</strain>
    </source>
</reference>
<organism evidence="2 3">
    <name type="scientific">Datura stramonium</name>
    <name type="common">Jimsonweed</name>
    <name type="synonym">Common thornapple</name>
    <dbReference type="NCBI Taxonomy" id="4076"/>
    <lineage>
        <taxon>Eukaryota</taxon>
        <taxon>Viridiplantae</taxon>
        <taxon>Streptophyta</taxon>
        <taxon>Embryophyta</taxon>
        <taxon>Tracheophyta</taxon>
        <taxon>Spermatophyta</taxon>
        <taxon>Magnoliopsida</taxon>
        <taxon>eudicotyledons</taxon>
        <taxon>Gunneridae</taxon>
        <taxon>Pentapetalae</taxon>
        <taxon>asterids</taxon>
        <taxon>lamiids</taxon>
        <taxon>Solanales</taxon>
        <taxon>Solanaceae</taxon>
        <taxon>Solanoideae</taxon>
        <taxon>Datureae</taxon>
        <taxon>Datura</taxon>
    </lineage>
</organism>
<evidence type="ECO:0000256" key="1">
    <source>
        <dbReference type="SAM" id="MobiDB-lite"/>
    </source>
</evidence>
<accession>A0ABS8UN42</accession>